<dbReference type="EMBL" id="AP028679">
    <property type="protein sequence ID" value="BEQ15751.1"/>
    <property type="molecule type" value="Genomic_DNA"/>
</dbReference>
<dbReference type="InterPro" id="IPR002678">
    <property type="entry name" value="DUF34/NIF3"/>
</dbReference>
<dbReference type="InterPro" id="IPR015867">
    <property type="entry name" value="N-reg_PII/ATP_PRibTrfase_C"/>
</dbReference>
<dbReference type="Pfam" id="PF01784">
    <property type="entry name" value="DUF34_NIF3"/>
    <property type="match status" value="1"/>
</dbReference>
<keyword evidence="4 5" id="KW-0479">Metal-binding</keyword>
<evidence type="ECO:0000256" key="5">
    <source>
        <dbReference type="PIRNR" id="PIRNR037489"/>
    </source>
</evidence>
<dbReference type="GO" id="GO:0005737">
    <property type="term" value="C:cytoplasm"/>
    <property type="evidence" value="ECO:0007669"/>
    <property type="project" value="TreeGrafter"/>
</dbReference>
<dbReference type="Gene3D" id="3.30.70.120">
    <property type="match status" value="1"/>
</dbReference>
<organism evidence="7 8">
    <name type="scientific">Desulfoferula mesophila</name>
    <dbReference type="NCBI Taxonomy" id="3058419"/>
    <lineage>
        <taxon>Bacteria</taxon>
        <taxon>Pseudomonadati</taxon>
        <taxon>Thermodesulfobacteriota</taxon>
        <taxon>Desulfarculia</taxon>
        <taxon>Desulfarculales</taxon>
        <taxon>Desulfarculaceae</taxon>
        <taxon>Desulfoferula</taxon>
    </lineage>
</organism>
<dbReference type="PANTHER" id="PTHR13799">
    <property type="entry name" value="NGG1 INTERACTING FACTOR 3"/>
    <property type="match status" value="1"/>
</dbReference>
<comment type="similarity">
    <text evidence="1 5">Belongs to the GTP cyclohydrolase I type 2/NIF3 family.</text>
</comment>
<name>A0AAU9EF55_9BACT</name>
<comment type="subunit">
    <text evidence="2">Homohexamer.</text>
</comment>
<evidence type="ECO:0000256" key="1">
    <source>
        <dbReference type="ARBA" id="ARBA00006964"/>
    </source>
</evidence>
<protein>
    <recommendedName>
        <fullName evidence="3 5">GTP cyclohydrolase 1 type 2 homolog</fullName>
    </recommendedName>
</protein>
<feature type="binding site" evidence="6">
    <location>
        <position position="94"/>
    </location>
    <ligand>
        <name>a divalent metal cation</name>
        <dbReference type="ChEBI" id="CHEBI:60240"/>
        <label>1</label>
    </ligand>
</feature>
<dbReference type="PIRSF" id="PIRSF037489">
    <property type="entry name" value="UCP037489_NIF3_YqfO"/>
    <property type="match status" value="1"/>
</dbReference>
<evidence type="ECO:0000313" key="8">
    <source>
        <dbReference type="Proteomes" id="UP001366166"/>
    </source>
</evidence>
<dbReference type="Gene3D" id="3.40.1390.30">
    <property type="entry name" value="NIF3 (NGG1p interacting factor 3)-like"/>
    <property type="match status" value="1"/>
</dbReference>
<dbReference type="InterPro" id="IPR036069">
    <property type="entry name" value="DUF34/NIF3_sf"/>
</dbReference>
<dbReference type="GO" id="GO:0046872">
    <property type="term" value="F:metal ion binding"/>
    <property type="evidence" value="ECO:0007669"/>
    <property type="project" value="UniProtKB-UniRule"/>
</dbReference>
<dbReference type="AlphaFoldDB" id="A0AAU9EF55"/>
<reference evidence="8" key="1">
    <citation type="journal article" date="2023" name="Arch. Microbiol.">
        <title>Desulfoferula mesophilus gen. nov. sp. nov., a mesophilic sulfate-reducing bacterium isolated from a brackish lake sediment.</title>
        <authorList>
            <person name="Watanabe T."/>
            <person name="Yabe T."/>
            <person name="Tsuji J.M."/>
            <person name="Fukui M."/>
        </authorList>
    </citation>
    <scope>NUCLEOTIDE SEQUENCE [LARGE SCALE GENOMIC DNA]</scope>
    <source>
        <strain evidence="8">12FAK</strain>
    </source>
</reference>
<feature type="binding site" evidence="6">
    <location>
        <position position="56"/>
    </location>
    <ligand>
        <name>a divalent metal cation</name>
        <dbReference type="ChEBI" id="CHEBI:60240"/>
        <label>1</label>
    </ligand>
</feature>
<gene>
    <name evidence="7" type="primary">yqfO</name>
    <name evidence="7" type="ORF">FAK_28170</name>
</gene>
<evidence type="ECO:0000256" key="4">
    <source>
        <dbReference type="ARBA" id="ARBA00022723"/>
    </source>
</evidence>
<feature type="binding site" evidence="6">
    <location>
        <position position="55"/>
    </location>
    <ligand>
        <name>a divalent metal cation</name>
        <dbReference type="ChEBI" id="CHEBI:60240"/>
        <label>1</label>
    </ligand>
</feature>
<feature type="binding site" evidence="6">
    <location>
        <position position="320"/>
    </location>
    <ligand>
        <name>a divalent metal cation</name>
        <dbReference type="ChEBI" id="CHEBI:60240"/>
        <label>1</label>
    </ligand>
</feature>
<evidence type="ECO:0000313" key="7">
    <source>
        <dbReference type="EMBL" id="BEQ15751.1"/>
    </source>
</evidence>
<feature type="binding site" evidence="6">
    <location>
        <position position="324"/>
    </location>
    <ligand>
        <name>a divalent metal cation</name>
        <dbReference type="ChEBI" id="CHEBI:60240"/>
        <label>1</label>
    </ligand>
</feature>
<dbReference type="FunFam" id="3.40.1390.30:FF:000001">
    <property type="entry name" value="GTP cyclohydrolase 1 type 2"/>
    <property type="match status" value="1"/>
</dbReference>
<dbReference type="InterPro" id="IPR017221">
    <property type="entry name" value="DUF34/NIF3_bac"/>
</dbReference>
<dbReference type="NCBIfam" id="TIGR00486">
    <property type="entry name" value="YbgI_SA1388"/>
    <property type="match status" value="1"/>
</dbReference>
<accession>A0AAU9EF55</accession>
<evidence type="ECO:0000256" key="6">
    <source>
        <dbReference type="PIRSR" id="PIRSR602678-1"/>
    </source>
</evidence>
<keyword evidence="8" id="KW-1185">Reference proteome</keyword>
<dbReference type="KEGG" id="dmp:FAK_28170"/>
<dbReference type="Proteomes" id="UP001366166">
    <property type="component" value="Chromosome"/>
</dbReference>
<evidence type="ECO:0000256" key="3">
    <source>
        <dbReference type="ARBA" id="ARBA00022112"/>
    </source>
</evidence>
<evidence type="ECO:0000256" key="2">
    <source>
        <dbReference type="ARBA" id="ARBA00011643"/>
    </source>
</evidence>
<proteinExistence type="inferred from homology"/>
<sequence>MERWAPAWSAESWDKVGLQVGDPAAPAPKVWTALELDEPLLAAALEAKVALLLLHHPVLFQPLEQLRVDSPATARLIKAASEPLAIFAAHTNLDSAPGGVNDVLGERLGLSELTPLVPAQNQDIAKLVVFTPPEAMEEISRALFDVGAGNIGDYRECSFAAVGVGSFWAPPDGHPYLGRPGEKEMLEELRLEMVVPAGRVPQALDAIRRTHPYEEPAVDVYHLRQSAPGFGMGRVGSLAAPRRSEVFAAWAAAELEAGWAHLGGRAPEVIERVAVVGGSGGDLLPQAAAAGAQLLVTGEARHHTAEQAADLGLGILCLGHYQTEAVIVEPWARRLRRELTDQGLVSTIEPYTGGIDPWRPVVPEEE</sequence>
<dbReference type="SUPFAM" id="SSF102705">
    <property type="entry name" value="NIF3 (NGG1p interacting factor 3)-like"/>
    <property type="match status" value="1"/>
</dbReference>
<dbReference type="PANTHER" id="PTHR13799:SF14">
    <property type="entry name" value="GTP CYCLOHYDROLASE 1 TYPE 2 HOMOLOG"/>
    <property type="match status" value="1"/>
</dbReference>